<sequence length="407" mass="44152">MEVCSAKKDRAYVTIFNVISGMGDGINRRVDAVEIIPKSKMLKSIFFLACVASTSAFVLPFQVRPAVTNITQGGQTLEQTGLYFVANLTVGTPGQLFTVVIDTRTADLIVPDVSCKTELNCYNKRKFNQSLSSSYYAYGQQVNYKSNLGSFKGFIGKDTAVIGDRKTDLITIPALKFLQVTDLGLGIEGLAADGVLGMAFTGASQIGGNSPFVQGVRMGDISNTFFSIWLEHFNQTDDLGTHGVIYYGGFDPVHCAPNPSYVSLSSAYTYQVTVSKFQVAGKAATNSQNKYIQATLDTTTGQLAMPSQYISQVLDSIGINMNTVTVYPPIVPCDTKVTITFGFLSGTTIQITERDLVTNAFGSACRLQVVPSANPEIILGIPLFRGRCTYFDPIMERIEFTPALLQD</sequence>
<dbReference type="PRINTS" id="PR00792">
    <property type="entry name" value="PEPSIN"/>
</dbReference>
<reference evidence="6 7" key="1">
    <citation type="submission" date="2022-05" db="EMBL/GenBank/DDBJ databases">
        <title>Chromosome-level reference genomes for two strains of Caenorhabditis briggsae: an improved platform for comparative genomics.</title>
        <authorList>
            <person name="Stevens L."/>
            <person name="Andersen E.C."/>
        </authorList>
    </citation>
    <scope>NUCLEOTIDE SEQUENCE [LARGE SCALE GENOMIC DNA]</scope>
    <source>
        <strain evidence="6">QX1410_ONT</strain>
        <tissue evidence="6">Whole-organism</tissue>
    </source>
</reference>
<gene>
    <name evidence="6" type="ORF">L3Y34_012188</name>
</gene>
<dbReference type="GO" id="GO:0004190">
    <property type="term" value="F:aspartic-type endopeptidase activity"/>
    <property type="evidence" value="ECO:0007669"/>
    <property type="project" value="InterPro"/>
</dbReference>
<keyword evidence="4" id="KW-0812">Transmembrane</keyword>
<feature type="active site" evidence="2">
    <location>
        <position position="297"/>
    </location>
</feature>
<dbReference type="PANTHER" id="PTHR47966">
    <property type="entry name" value="BETA-SITE APP-CLEAVING ENZYME, ISOFORM A-RELATED"/>
    <property type="match status" value="1"/>
</dbReference>
<feature type="domain" description="Peptidase A1" evidence="5">
    <location>
        <begin position="84"/>
        <end position="401"/>
    </location>
</feature>
<evidence type="ECO:0000313" key="6">
    <source>
        <dbReference type="EMBL" id="ULT82768.1"/>
    </source>
</evidence>
<dbReference type="GO" id="GO:0006508">
    <property type="term" value="P:proteolysis"/>
    <property type="evidence" value="ECO:0007669"/>
    <property type="project" value="InterPro"/>
</dbReference>
<dbReference type="InterPro" id="IPR021109">
    <property type="entry name" value="Peptidase_aspartic_dom_sf"/>
</dbReference>
<evidence type="ECO:0000256" key="1">
    <source>
        <dbReference type="ARBA" id="ARBA00007447"/>
    </source>
</evidence>
<dbReference type="SUPFAM" id="SSF50630">
    <property type="entry name" value="Acid proteases"/>
    <property type="match status" value="1"/>
</dbReference>
<dbReference type="FunFam" id="2.40.70.10:FF:000259">
    <property type="entry name" value="ASpartyl Protease"/>
    <property type="match status" value="1"/>
</dbReference>
<evidence type="ECO:0000256" key="2">
    <source>
        <dbReference type="PIRSR" id="PIRSR601461-1"/>
    </source>
</evidence>
<dbReference type="FunFam" id="2.40.70.10:FF:000260">
    <property type="entry name" value="ASpartyl Protease"/>
    <property type="match status" value="1"/>
</dbReference>
<evidence type="ECO:0000256" key="3">
    <source>
        <dbReference type="PIRSR" id="PIRSR601461-2"/>
    </source>
</evidence>
<proteinExistence type="inferred from homology"/>
<dbReference type="Pfam" id="PF00026">
    <property type="entry name" value="Asp"/>
    <property type="match status" value="1"/>
</dbReference>
<dbReference type="InterPro" id="IPR001461">
    <property type="entry name" value="Aspartic_peptidase_A1"/>
</dbReference>
<evidence type="ECO:0000256" key="4">
    <source>
        <dbReference type="SAM" id="Phobius"/>
    </source>
</evidence>
<accession>A0AAE8ZYB4</accession>
<dbReference type="Proteomes" id="UP000827892">
    <property type="component" value="Chromosome X"/>
</dbReference>
<organism evidence="6 7">
    <name type="scientific">Caenorhabditis briggsae</name>
    <dbReference type="NCBI Taxonomy" id="6238"/>
    <lineage>
        <taxon>Eukaryota</taxon>
        <taxon>Metazoa</taxon>
        <taxon>Ecdysozoa</taxon>
        <taxon>Nematoda</taxon>
        <taxon>Chromadorea</taxon>
        <taxon>Rhabditida</taxon>
        <taxon>Rhabditina</taxon>
        <taxon>Rhabditomorpha</taxon>
        <taxon>Rhabditoidea</taxon>
        <taxon>Rhabditidae</taxon>
        <taxon>Peloderinae</taxon>
        <taxon>Caenorhabditis</taxon>
    </lineage>
</organism>
<dbReference type="PANTHER" id="PTHR47966:SF71">
    <property type="entry name" value="PEPTIDASE A1 DOMAIN-CONTAINING PROTEIN"/>
    <property type="match status" value="1"/>
</dbReference>
<feature type="disulfide bond" evidence="3">
    <location>
        <begin position="115"/>
        <end position="121"/>
    </location>
</feature>
<feature type="active site" evidence="2">
    <location>
        <position position="102"/>
    </location>
</feature>
<evidence type="ECO:0000313" key="7">
    <source>
        <dbReference type="Proteomes" id="UP000827892"/>
    </source>
</evidence>
<protein>
    <recommendedName>
        <fullName evidence="5">Peptidase A1 domain-containing protein</fullName>
    </recommendedName>
</protein>
<dbReference type="Gene3D" id="2.40.70.10">
    <property type="entry name" value="Acid Proteases"/>
    <property type="match status" value="2"/>
</dbReference>
<dbReference type="InterPro" id="IPR034164">
    <property type="entry name" value="Pepsin-like_dom"/>
</dbReference>
<dbReference type="AlphaFoldDB" id="A0AAE8ZYB4"/>
<dbReference type="InterPro" id="IPR033121">
    <property type="entry name" value="PEPTIDASE_A1"/>
</dbReference>
<dbReference type="EMBL" id="CP090896">
    <property type="protein sequence ID" value="ULT82768.1"/>
    <property type="molecule type" value="Genomic_DNA"/>
</dbReference>
<evidence type="ECO:0000259" key="5">
    <source>
        <dbReference type="PROSITE" id="PS51767"/>
    </source>
</evidence>
<comment type="similarity">
    <text evidence="1">Belongs to the peptidase A1 family.</text>
</comment>
<keyword evidence="4" id="KW-1133">Transmembrane helix</keyword>
<dbReference type="PROSITE" id="PS51767">
    <property type="entry name" value="PEPTIDASE_A1"/>
    <property type="match status" value="1"/>
</dbReference>
<dbReference type="CDD" id="cd05471">
    <property type="entry name" value="pepsin_like"/>
    <property type="match status" value="1"/>
</dbReference>
<keyword evidence="3" id="KW-1015">Disulfide bond</keyword>
<feature type="transmembrane region" description="Helical" evidence="4">
    <location>
        <begin position="45"/>
        <end position="63"/>
    </location>
</feature>
<keyword evidence="4" id="KW-0472">Membrane</keyword>
<name>A0AAE8ZYB4_CAEBR</name>